<evidence type="ECO:0000256" key="1">
    <source>
        <dbReference type="SAM" id="SignalP"/>
    </source>
</evidence>
<sequence>MGQVHQCSRNLNCVLSNSTLLCFINGVVCDGVRVRACVCGQRRGGREAVAIQGTTASHLTTLGVNLFVESHSQVNYSVTDQLLPIVVAQHSDIRRSC</sequence>
<proteinExistence type="predicted"/>
<feature type="signal peptide" evidence="1">
    <location>
        <begin position="1"/>
        <end position="29"/>
    </location>
</feature>
<keyword evidence="3" id="KW-1185">Reference proteome</keyword>
<keyword evidence="1" id="KW-0732">Signal</keyword>
<dbReference type="Proteomes" id="UP001557470">
    <property type="component" value="Unassembled WGS sequence"/>
</dbReference>
<reference evidence="2 3" key="1">
    <citation type="submission" date="2024-06" db="EMBL/GenBank/DDBJ databases">
        <authorList>
            <person name="Pan Q."/>
            <person name="Wen M."/>
            <person name="Jouanno E."/>
            <person name="Zahm M."/>
            <person name="Klopp C."/>
            <person name="Cabau C."/>
            <person name="Louis A."/>
            <person name="Berthelot C."/>
            <person name="Parey E."/>
            <person name="Roest Crollius H."/>
            <person name="Montfort J."/>
            <person name="Robinson-Rechavi M."/>
            <person name="Bouchez O."/>
            <person name="Lampietro C."/>
            <person name="Lopez Roques C."/>
            <person name="Donnadieu C."/>
            <person name="Postlethwait J."/>
            <person name="Bobe J."/>
            <person name="Verreycken H."/>
            <person name="Guiguen Y."/>
        </authorList>
    </citation>
    <scope>NUCLEOTIDE SEQUENCE [LARGE SCALE GENOMIC DNA]</scope>
    <source>
        <strain evidence="2">Up_M1</strain>
        <tissue evidence="2">Testis</tissue>
    </source>
</reference>
<comment type="caution">
    <text evidence="2">The sequence shown here is derived from an EMBL/GenBank/DDBJ whole genome shotgun (WGS) entry which is preliminary data.</text>
</comment>
<dbReference type="EMBL" id="JAGEUA010000010">
    <property type="protein sequence ID" value="KAL0964850.1"/>
    <property type="molecule type" value="Genomic_DNA"/>
</dbReference>
<organism evidence="2 3">
    <name type="scientific">Umbra pygmaea</name>
    <name type="common">Eastern mudminnow</name>
    <dbReference type="NCBI Taxonomy" id="75934"/>
    <lineage>
        <taxon>Eukaryota</taxon>
        <taxon>Metazoa</taxon>
        <taxon>Chordata</taxon>
        <taxon>Craniata</taxon>
        <taxon>Vertebrata</taxon>
        <taxon>Euteleostomi</taxon>
        <taxon>Actinopterygii</taxon>
        <taxon>Neopterygii</taxon>
        <taxon>Teleostei</taxon>
        <taxon>Protacanthopterygii</taxon>
        <taxon>Esociformes</taxon>
        <taxon>Umbridae</taxon>
        <taxon>Umbra</taxon>
    </lineage>
</organism>
<protein>
    <submittedName>
        <fullName evidence="2">Uncharacterized protein</fullName>
    </submittedName>
</protein>
<accession>A0ABD0W6I8</accession>
<gene>
    <name evidence="2" type="ORF">UPYG_G00329900</name>
</gene>
<evidence type="ECO:0000313" key="3">
    <source>
        <dbReference type="Proteomes" id="UP001557470"/>
    </source>
</evidence>
<evidence type="ECO:0000313" key="2">
    <source>
        <dbReference type="EMBL" id="KAL0964850.1"/>
    </source>
</evidence>
<name>A0ABD0W6I8_UMBPY</name>
<dbReference type="AlphaFoldDB" id="A0ABD0W6I8"/>
<feature type="chain" id="PRO_5044873724" evidence="1">
    <location>
        <begin position="30"/>
        <end position="97"/>
    </location>
</feature>